<dbReference type="EMBL" id="CACRSZ010000053">
    <property type="protein sequence ID" value="VYT29165.1"/>
    <property type="molecule type" value="Genomic_DNA"/>
</dbReference>
<accession>A0A174K4Y8</accession>
<evidence type="ECO:0000313" key="3">
    <source>
        <dbReference type="Proteomes" id="UP000095606"/>
    </source>
</evidence>
<evidence type="ECO:0000313" key="2">
    <source>
        <dbReference type="EMBL" id="VYT29165.1"/>
    </source>
</evidence>
<dbReference type="EMBL" id="CZAE01000006">
    <property type="protein sequence ID" value="CUP04505.1"/>
    <property type="molecule type" value="Genomic_DNA"/>
</dbReference>
<evidence type="ECO:0000313" key="1">
    <source>
        <dbReference type="EMBL" id="CUP04505.1"/>
    </source>
</evidence>
<organism evidence="1 3">
    <name type="scientific">Bacteroides faecis</name>
    <dbReference type="NCBI Taxonomy" id="674529"/>
    <lineage>
        <taxon>Bacteria</taxon>
        <taxon>Pseudomonadati</taxon>
        <taxon>Bacteroidota</taxon>
        <taxon>Bacteroidia</taxon>
        <taxon>Bacteroidales</taxon>
        <taxon>Bacteroidaceae</taxon>
        <taxon>Bacteroides</taxon>
    </lineage>
</organism>
<evidence type="ECO:0008006" key="4">
    <source>
        <dbReference type="Google" id="ProtNLM"/>
    </source>
</evidence>
<protein>
    <recommendedName>
        <fullName evidence="4">DUF4884 domain-containing protein</fullName>
    </recommendedName>
</protein>
<gene>
    <name evidence="2" type="ORF">BFLFYP10_02210</name>
    <name evidence="1" type="ORF">ERS852461_01738</name>
</gene>
<sequence>MAGISSCYPPSIPLKQGKAENNETYKISYLFEHDGVKVYRFTDRGNDVYFTTKGDVTSIKNDSTAERTVTFHKEDTVR</sequence>
<dbReference type="InterPro" id="IPR032618">
    <property type="entry name" value="DUF4884"/>
</dbReference>
<reference evidence="1 3" key="1">
    <citation type="submission" date="2015-09" db="EMBL/GenBank/DDBJ databases">
        <authorList>
            <consortium name="Pathogen Informatics"/>
        </authorList>
    </citation>
    <scope>NUCLEOTIDE SEQUENCE [LARGE SCALE GENOMIC DNA]</scope>
    <source>
        <strain evidence="1 3">2789STDY5834846</strain>
    </source>
</reference>
<reference evidence="2" key="2">
    <citation type="submission" date="2019-11" db="EMBL/GenBank/DDBJ databases">
        <authorList>
            <person name="Feng L."/>
        </authorList>
    </citation>
    <scope>NUCLEOTIDE SEQUENCE</scope>
    <source>
        <strain evidence="2">BfaecisLFYP10</strain>
    </source>
</reference>
<name>A0A174K4Y8_9BACE</name>
<dbReference type="Pfam" id="PF16225">
    <property type="entry name" value="DUF4884"/>
    <property type="match status" value="1"/>
</dbReference>
<dbReference type="Proteomes" id="UP000095606">
    <property type="component" value="Unassembled WGS sequence"/>
</dbReference>
<proteinExistence type="predicted"/>
<dbReference type="AlphaFoldDB" id="A0A174K4Y8"/>
<accession>A0A6N2VEY9</accession>